<sequence length="122" mass="13121">MMMRKLRNYLLGVAVAAMVPITGLGTHVATIALEIRDALVQAAHAAPEQDRTDFLAFGTRIRSEPGTASSVRGIGNPGDTATIHRRVVGENIVCDDGRTLSEWVNVTNERSHVSGFVSSCFI</sequence>
<organism evidence="1 2">
    <name type="scientific">Saccharopolyspora ipomoeae</name>
    <dbReference type="NCBI Taxonomy" id="3042027"/>
    <lineage>
        <taxon>Bacteria</taxon>
        <taxon>Bacillati</taxon>
        <taxon>Actinomycetota</taxon>
        <taxon>Actinomycetes</taxon>
        <taxon>Pseudonocardiales</taxon>
        <taxon>Pseudonocardiaceae</taxon>
        <taxon>Saccharopolyspora</taxon>
    </lineage>
</organism>
<protein>
    <recommendedName>
        <fullName evidence="3">SH3 domain-containing protein</fullName>
    </recommendedName>
</protein>
<evidence type="ECO:0008006" key="3">
    <source>
        <dbReference type="Google" id="ProtNLM"/>
    </source>
</evidence>
<gene>
    <name evidence="1" type="ORF">QFW96_23415</name>
</gene>
<evidence type="ECO:0000313" key="2">
    <source>
        <dbReference type="Proteomes" id="UP001237595"/>
    </source>
</evidence>
<comment type="caution">
    <text evidence="1">The sequence shown here is derived from an EMBL/GenBank/DDBJ whole genome shotgun (WGS) entry which is preliminary data.</text>
</comment>
<proteinExistence type="predicted"/>
<dbReference type="EMBL" id="JASAOF010000019">
    <property type="protein sequence ID" value="MDI2031597.1"/>
    <property type="molecule type" value="Genomic_DNA"/>
</dbReference>
<dbReference type="RefSeq" id="WP_281457870.1">
    <property type="nucleotide sequence ID" value="NZ_JASAOF010000019.1"/>
</dbReference>
<accession>A0ABT6PUQ2</accession>
<name>A0ABT6PUQ2_9PSEU</name>
<evidence type="ECO:0000313" key="1">
    <source>
        <dbReference type="EMBL" id="MDI2031597.1"/>
    </source>
</evidence>
<reference evidence="1 2" key="1">
    <citation type="submission" date="2023-04" db="EMBL/GenBank/DDBJ databases">
        <title>Draft genome sequence of Saccharopolyspora sp. TS4A08 isolated from sweet potato rhizospheric soil.</title>
        <authorList>
            <person name="Suksaard P."/>
            <person name="Duangmal K."/>
        </authorList>
    </citation>
    <scope>NUCLEOTIDE SEQUENCE [LARGE SCALE GENOMIC DNA]</scope>
    <source>
        <strain evidence="1 2">TS4A08</strain>
    </source>
</reference>
<keyword evidence="2" id="KW-1185">Reference proteome</keyword>
<dbReference type="Proteomes" id="UP001237595">
    <property type="component" value="Unassembled WGS sequence"/>
</dbReference>